<dbReference type="EMBL" id="CM051403">
    <property type="protein sequence ID" value="KAJ4709216.1"/>
    <property type="molecule type" value="Genomic_DNA"/>
</dbReference>
<dbReference type="Proteomes" id="UP001164539">
    <property type="component" value="Chromosome 10"/>
</dbReference>
<reference evidence="1 2" key="1">
    <citation type="journal article" date="2023" name="Science">
        <title>Complex scaffold remodeling in plant triterpene biosynthesis.</title>
        <authorList>
            <person name="De La Pena R."/>
            <person name="Hodgson H."/>
            <person name="Liu J.C."/>
            <person name="Stephenson M.J."/>
            <person name="Martin A.C."/>
            <person name="Owen C."/>
            <person name="Harkess A."/>
            <person name="Leebens-Mack J."/>
            <person name="Jimenez L.E."/>
            <person name="Osbourn A."/>
            <person name="Sattely E.S."/>
        </authorList>
    </citation>
    <scope>NUCLEOTIDE SEQUENCE [LARGE SCALE GENOMIC DNA]</scope>
    <source>
        <strain evidence="2">cv. JPN11</strain>
        <tissue evidence="1">Leaf</tissue>
    </source>
</reference>
<proteinExistence type="predicted"/>
<comment type="caution">
    <text evidence="1">The sequence shown here is derived from an EMBL/GenBank/DDBJ whole genome shotgun (WGS) entry which is preliminary data.</text>
</comment>
<sequence length="1021" mass="114383">MRSGACAVQQTLTTEAASVLKHSLSLARRRGHAQVTPLHVAATLLSTRTSLLRRACLKSQPHQSSHPLQCRALELCFNVALNRLPTTPGPLLHGQPSLSNALIAALKRAQAHQRRGCIEQQQQQPLLTIKVELEQLIISILDDPSVSRVMREAGFSSTAIKNQIEDSSASSVFQCYSSSGGVFSSPCSPTPPETQRDFISNPNTFWQNHFLSYSSEQNPVLFSPQKKISGNYTTDYSASVNKEDIKLVFEVLLRKKRRNTVIVADCLSITEGLVLELMGRVERGEVPEEFKKTHVIKFQFAPVTLRFMKKEDVEMNLTELKRKVDSLTSVGGGAIIYTGDLKWTVDQESFNGEIISCYNPVNHLVAEIGKLVSDCTSSNTKVWLMATASYQTYMRCQMKQPPLEIQWGLQAVSVPSGGLGLSLHSSSVHESRMNFSQNPSQVWETKPFPGKEEEDYKLNCCAECTSNYDEEAQSLKSGQKKHLPPWLQSHSSNANQKDDLVELRRKWNKLCHSLHPGRHTQSHFSSTLYNNQSLLGKSYSFASTYPWWPSQSSIFPESNSITFTESALKPNNSTHSVAKFRRQQSCTIEFNFGNCTQKIQEGEPSLDSLKSSEGKEVKITLALGNCELSDATKLGKEKSETIMKRSDLFQVLQENVPWQSDSIPSIVEALMECKKGGTWFLIQGNDTIGKRRLAFAIAESVFGSADFLFHLNMRKRNDDITSFSEMLTGKLKHYEKLVVLVEEVDLADAQFMKLLADGFETVKFGEPREVNIGQVIFILTKGDSNEDKDKNQDSVINMTLKIEEVNHGIDHKRKAEWDFSKKIKNPRIGEKEDANPVATGNVNSKKDFSRQSSFSTLDLNMKADEDDESEEKAGDISPISSDITGETSVNPPHSNGFLDLIQNRLIFNRNSSKDGEITRVFLTKFNKSFGEVFRGQNRVNFIIEERVMEEMLIGSGFLVNSLFEKWLKEVFQTSLEAVKIGGKEEGIEIRLCFGGKNQKVSENYGFGDSCLPKKIQITMIG</sequence>
<evidence type="ECO:0000313" key="1">
    <source>
        <dbReference type="EMBL" id="KAJ4709216.1"/>
    </source>
</evidence>
<gene>
    <name evidence="1" type="ORF">OWV82_019044</name>
</gene>
<accession>A0ACC1XDL2</accession>
<name>A0ACC1XDL2_MELAZ</name>
<organism evidence="1 2">
    <name type="scientific">Melia azedarach</name>
    <name type="common">Chinaberry tree</name>
    <dbReference type="NCBI Taxonomy" id="155640"/>
    <lineage>
        <taxon>Eukaryota</taxon>
        <taxon>Viridiplantae</taxon>
        <taxon>Streptophyta</taxon>
        <taxon>Embryophyta</taxon>
        <taxon>Tracheophyta</taxon>
        <taxon>Spermatophyta</taxon>
        <taxon>Magnoliopsida</taxon>
        <taxon>eudicotyledons</taxon>
        <taxon>Gunneridae</taxon>
        <taxon>Pentapetalae</taxon>
        <taxon>rosids</taxon>
        <taxon>malvids</taxon>
        <taxon>Sapindales</taxon>
        <taxon>Meliaceae</taxon>
        <taxon>Melia</taxon>
    </lineage>
</organism>
<protein>
    <submittedName>
        <fullName evidence="1">Protein SMAX1-LIKE 4-like</fullName>
    </submittedName>
</protein>
<keyword evidence="2" id="KW-1185">Reference proteome</keyword>
<evidence type="ECO:0000313" key="2">
    <source>
        <dbReference type="Proteomes" id="UP001164539"/>
    </source>
</evidence>